<dbReference type="Proteomes" id="UP001205748">
    <property type="component" value="Unassembled WGS sequence"/>
</dbReference>
<comment type="caution">
    <text evidence="2">The sequence shown here is derived from an EMBL/GenBank/DDBJ whole genome shotgun (WGS) entry which is preliminary data.</text>
</comment>
<feature type="transmembrane region" description="Helical" evidence="1">
    <location>
        <begin position="134"/>
        <end position="157"/>
    </location>
</feature>
<protein>
    <recommendedName>
        <fullName evidence="4">ECF transporter S component</fullName>
    </recommendedName>
</protein>
<evidence type="ECO:0008006" key="4">
    <source>
        <dbReference type="Google" id="ProtNLM"/>
    </source>
</evidence>
<sequence length="174" mass="19518">MSYKNSKMRAKDIALIGLLSATITGGKLALSFIPNVEIVTLLFIIYANVFGIKRTFLVSLIFTTTEIFIYGFSTWLIVYYFVWPLLVVLSGTLGKKVKSEYGFAILGGIYGLGFGAFFAVAESFFYGWAYGITYWVRGLPFDIIHGVSNFILILILFKPLQKVISHQGKRIILD</sequence>
<accession>A0AAE3HGV1</accession>
<organism evidence="2 3">
    <name type="scientific">Irregularibacter muris</name>
    <dbReference type="NCBI Taxonomy" id="1796619"/>
    <lineage>
        <taxon>Bacteria</taxon>
        <taxon>Bacillati</taxon>
        <taxon>Bacillota</taxon>
        <taxon>Clostridia</taxon>
        <taxon>Eubacteriales</taxon>
        <taxon>Eubacteriaceae</taxon>
        <taxon>Irregularibacter</taxon>
    </lineage>
</organism>
<dbReference type="AlphaFoldDB" id="A0AAE3HGV1"/>
<evidence type="ECO:0000313" key="2">
    <source>
        <dbReference type="EMBL" id="MCR1898358.1"/>
    </source>
</evidence>
<evidence type="ECO:0000256" key="1">
    <source>
        <dbReference type="SAM" id="Phobius"/>
    </source>
</evidence>
<keyword evidence="3" id="KW-1185">Reference proteome</keyword>
<dbReference type="EMBL" id="JANKAS010000003">
    <property type="protein sequence ID" value="MCR1898358.1"/>
    <property type="molecule type" value="Genomic_DNA"/>
</dbReference>
<proteinExistence type="predicted"/>
<keyword evidence="1" id="KW-1133">Transmembrane helix</keyword>
<feature type="transmembrane region" description="Helical" evidence="1">
    <location>
        <begin position="67"/>
        <end position="89"/>
    </location>
</feature>
<feature type="transmembrane region" description="Helical" evidence="1">
    <location>
        <begin position="101"/>
        <end position="128"/>
    </location>
</feature>
<dbReference type="Gene3D" id="1.10.1760.20">
    <property type="match status" value="1"/>
</dbReference>
<reference evidence="2" key="1">
    <citation type="submission" date="2022-07" db="EMBL/GenBank/DDBJ databases">
        <title>Enhanced cultured diversity of the mouse gut microbiota enables custom-made synthetic communities.</title>
        <authorList>
            <person name="Afrizal A."/>
        </authorList>
    </citation>
    <scope>NUCLEOTIDE SEQUENCE</scope>
    <source>
        <strain evidence="2">DSM 28593</strain>
    </source>
</reference>
<name>A0AAE3HGV1_9FIRM</name>
<evidence type="ECO:0000313" key="3">
    <source>
        <dbReference type="Proteomes" id="UP001205748"/>
    </source>
</evidence>
<keyword evidence="1" id="KW-0812">Transmembrane</keyword>
<gene>
    <name evidence="2" type="ORF">NSA47_05065</name>
</gene>
<keyword evidence="1" id="KW-0472">Membrane</keyword>